<evidence type="ECO:0000256" key="1">
    <source>
        <dbReference type="SAM" id="MobiDB-lite"/>
    </source>
</evidence>
<reference evidence="3" key="2">
    <citation type="journal article" date="2018" name="Plant J.">
        <title>The Sorghum bicolor reference genome: improved assembly, gene annotations, a transcriptome atlas, and signatures of genome organization.</title>
        <authorList>
            <person name="McCormick R.F."/>
            <person name="Truong S.K."/>
            <person name="Sreedasyam A."/>
            <person name="Jenkins J."/>
            <person name="Shu S."/>
            <person name="Sims D."/>
            <person name="Kennedy M."/>
            <person name="Amirebrahimi M."/>
            <person name="Weers B.D."/>
            <person name="McKinley B."/>
            <person name="Mattison A."/>
            <person name="Morishige D.T."/>
            <person name="Grimwood J."/>
            <person name="Schmutz J."/>
            <person name="Mullet J.E."/>
        </authorList>
    </citation>
    <scope>NUCLEOTIDE SEQUENCE [LARGE SCALE GENOMIC DNA]</scope>
    <source>
        <strain evidence="3">cv. BTx623</strain>
    </source>
</reference>
<sequence length="254" mass="28554">MKLEKILDLKGRYLDGSEISSSSLKRLSIIQCRIITIRDLTISAPNLLSVHCVKPHHRAPLFENLGSLATATVVLDDSFLNVGYEYKYKDIDADALEEGSDSNSDTSLRDDPECDSDTCNEDIEILTGFEDKRCGDDGEDHDHCKHCNCYNHGPYWSGRRYGRRNIFDASQILGGHNVLRSLSNATSLELLADSGEAILNRELKTCPVFRNLKTLLSLGEWCMAADFDSLVSFLRHSPNLERLFLELKLVCVPR</sequence>
<name>A0A1Z5R1E3_SORBI</name>
<evidence type="ECO:0000313" key="2">
    <source>
        <dbReference type="EMBL" id="OQU77550.1"/>
    </source>
</evidence>
<evidence type="ECO:0008006" key="4">
    <source>
        <dbReference type="Google" id="ProtNLM"/>
    </source>
</evidence>
<dbReference type="EMBL" id="CM000768">
    <property type="protein sequence ID" value="OQU77550.1"/>
    <property type="molecule type" value="Genomic_DNA"/>
</dbReference>
<organism evidence="2 3">
    <name type="scientific">Sorghum bicolor</name>
    <name type="common">Sorghum</name>
    <name type="synonym">Sorghum vulgare</name>
    <dbReference type="NCBI Taxonomy" id="4558"/>
    <lineage>
        <taxon>Eukaryota</taxon>
        <taxon>Viridiplantae</taxon>
        <taxon>Streptophyta</taxon>
        <taxon>Embryophyta</taxon>
        <taxon>Tracheophyta</taxon>
        <taxon>Spermatophyta</taxon>
        <taxon>Magnoliopsida</taxon>
        <taxon>Liliopsida</taxon>
        <taxon>Poales</taxon>
        <taxon>Poaceae</taxon>
        <taxon>PACMAD clade</taxon>
        <taxon>Panicoideae</taxon>
        <taxon>Andropogonodae</taxon>
        <taxon>Andropogoneae</taxon>
        <taxon>Sorghinae</taxon>
        <taxon>Sorghum</taxon>
    </lineage>
</organism>
<dbReference type="OMA" id="LTHESAH"/>
<dbReference type="PANTHER" id="PTHR34223">
    <property type="entry name" value="OS11G0201299 PROTEIN"/>
    <property type="match status" value="1"/>
</dbReference>
<dbReference type="Proteomes" id="UP000000768">
    <property type="component" value="Chromosome 9"/>
</dbReference>
<accession>A0A1Z5R1E3</accession>
<dbReference type="Gramene" id="OQU77550">
    <property type="protein sequence ID" value="OQU77550"/>
    <property type="gene ID" value="SORBI_3009G066300"/>
</dbReference>
<reference evidence="2 3" key="1">
    <citation type="journal article" date="2009" name="Nature">
        <title>The Sorghum bicolor genome and the diversification of grasses.</title>
        <authorList>
            <person name="Paterson A.H."/>
            <person name="Bowers J.E."/>
            <person name="Bruggmann R."/>
            <person name="Dubchak I."/>
            <person name="Grimwood J."/>
            <person name="Gundlach H."/>
            <person name="Haberer G."/>
            <person name="Hellsten U."/>
            <person name="Mitros T."/>
            <person name="Poliakov A."/>
            <person name="Schmutz J."/>
            <person name="Spannagl M."/>
            <person name="Tang H."/>
            <person name="Wang X."/>
            <person name="Wicker T."/>
            <person name="Bharti A.K."/>
            <person name="Chapman J."/>
            <person name="Feltus F.A."/>
            <person name="Gowik U."/>
            <person name="Grigoriev I.V."/>
            <person name="Lyons E."/>
            <person name="Maher C.A."/>
            <person name="Martis M."/>
            <person name="Narechania A."/>
            <person name="Otillar R.P."/>
            <person name="Penning B.W."/>
            <person name="Salamov A.A."/>
            <person name="Wang Y."/>
            <person name="Zhang L."/>
            <person name="Carpita N.C."/>
            <person name="Freeling M."/>
            <person name="Gingle A.R."/>
            <person name="Hash C.T."/>
            <person name="Keller B."/>
            <person name="Klein P."/>
            <person name="Kresovich S."/>
            <person name="McCann M.C."/>
            <person name="Ming R."/>
            <person name="Peterson D.G."/>
            <person name="Mehboob-ur-Rahman"/>
            <person name="Ware D."/>
            <person name="Westhoff P."/>
            <person name="Mayer K.F."/>
            <person name="Messing J."/>
            <person name="Rokhsar D.S."/>
        </authorList>
    </citation>
    <scope>NUCLEOTIDE SEQUENCE [LARGE SCALE GENOMIC DNA]</scope>
    <source>
        <strain evidence="3">cv. BTx623</strain>
    </source>
</reference>
<proteinExistence type="predicted"/>
<dbReference type="AlphaFoldDB" id="A0A1Z5R1E3"/>
<protein>
    <recommendedName>
        <fullName evidence="4">FBD domain-containing protein</fullName>
    </recommendedName>
</protein>
<gene>
    <name evidence="2" type="ORF">SORBI_3009G066300</name>
</gene>
<dbReference type="PANTHER" id="PTHR34223:SF40">
    <property type="entry name" value="OS08G0197800 PROTEIN"/>
    <property type="match status" value="1"/>
</dbReference>
<dbReference type="InParanoid" id="A0A1Z5R1E3"/>
<feature type="region of interest" description="Disordered" evidence="1">
    <location>
        <begin position="97"/>
        <end position="116"/>
    </location>
</feature>
<evidence type="ECO:0000313" key="3">
    <source>
        <dbReference type="Proteomes" id="UP000000768"/>
    </source>
</evidence>
<dbReference type="InterPro" id="IPR053197">
    <property type="entry name" value="F-box_SCFL_complex_component"/>
</dbReference>
<keyword evidence="3" id="KW-1185">Reference proteome</keyword>